<reference evidence="10" key="1">
    <citation type="submission" date="2025-08" db="UniProtKB">
        <authorList>
            <consortium name="Ensembl"/>
        </authorList>
    </citation>
    <scope>IDENTIFICATION</scope>
</reference>
<feature type="region of interest" description="Disordered" evidence="7">
    <location>
        <begin position="1"/>
        <end position="24"/>
    </location>
</feature>
<comment type="catalytic activity">
    <reaction evidence="5">
        <text>O-phospho-L-threonyl-[protein] + H2O = L-threonyl-[protein] + phosphate</text>
        <dbReference type="Rhea" id="RHEA:47004"/>
        <dbReference type="Rhea" id="RHEA-COMP:11060"/>
        <dbReference type="Rhea" id="RHEA-COMP:11605"/>
        <dbReference type="ChEBI" id="CHEBI:15377"/>
        <dbReference type="ChEBI" id="CHEBI:30013"/>
        <dbReference type="ChEBI" id="CHEBI:43474"/>
        <dbReference type="ChEBI" id="CHEBI:61977"/>
        <dbReference type="EC" id="3.1.3.16"/>
    </reaction>
</comment>
<gene>
    <name evidence="10" type="primary">si:ch211-121a2.2</name>
</gene>
<dbReference type="InterPro" id="IPR020405">
    <property type="entry name" value="Atypical_DUSP_subfamA"/>
</dbReference>
<comment type="catalytic activity">
    <reaction evidence="4">
        <text>O-phospho-L-seryl-[protein] + H2O = L-seryl-[protein] + phosphate</text>
        <dbReference type="Rhea" id="RHEA:20629"/>
        <dbReference type="Rhea" id="RHEA-COMP:9863"/>
        <dbReference type="Rhea" id="RHEA-COMP:11604"/>
        <dbReference type="ChEBI" id="CHEBI:15377"/>
        <dbReference type="ChEBI" id="CHEBI:29999"/>
        <dbReference type="ChEBI" id="CHEBI:43474"/>
        <dbReference type="ChEBI" id="CHEBI:83421"/>
        <dbReference type="EC" id="3.1.3.16"/>
    </reaction>
</comment>
<reference evidence="10" key="2">
    <citation type="submission" date="2025-09" db="UniProtKB">
        <authorList>
            <consortium name="Ensembl"/>
        </authorList>
    </citation>
    <scope>IDENTIFICATION</scope>
</reference>
<accession>A0A672KD73</accession>
<dbReference type="InterPro" id="IPR016130">
    <property type="entry name" value="Tyr_Pase_AS"/>
</dbReference>
<proteinExistence type="inferred from homology"/>
<dbReference type="GO" id="GO:0043409">
    <property type="term" value="P:negative regulation of MAPK cascade"/>
    <property type="evidence" value="ECO:0007669"/>
    <property type="project" value="TreeGrafter"/>
</dbReference>
<dbReference type="GO" id="GO:0005737">
    <property type="term" value="C:cytoplasm"/>
    <property type="evidence" value="ECO:0007669"/>
    <property type="project" value="TreeGrafter"/>
</dbReference>
<feature type="domain" description="Tyrosine specific protein phosphatases" evidence="9">
    <location>
        <begin position="374"/>
        <end position="432"/>
    </location>
</feature>
<keyword evidence="3" id="KW-0904">Protein phosphatase</keyword>
<dbReference type="InParanoid" id="A0A672KD73"/>
<dbReference type="PANTHER" id="PTHR45682">
    <property type="entry name" value="AGAP008228-PA"/>
    <property type="match status" value="1"/>
</dbReference>
<dbReference type="PRINTS" id="PR01909">
    <property type="entry name" value="ADSPHPHTASEA"/>
</dbReference>
<protein>
    <submittedName>
        <fullName evidence="10">Protein phosphatase Slingshot homolog 3-like</fullName>
    </submittedName>
</protein>
<dbReference type="PROSITE" id="PS50056">
    <property type="entry name" value="TYR_PHOSPHATASE_2"/>
    <property type="match status" value="2"/>
</dbReference>
<dbReference type="PANTHER" id="PTHR45682:SF3">
    <property type="entry name" value="DUAL SPECIFICITY PROTEIN PHOSPHATASE"/>
    <property type="match status" value="1"/>
</dbReference>
<keyword evidence="2" id="KW-0378">Hydrolase</keyword>
<evidence type="ECO:0000259" key="9">
    <source>
        <dbReference type="PROSITE" id="PS50056"/>
    </source>
</evidence>
<evidence type="ECO:0000313" key="11">
    <source>
        <dbReference type="Proteomes" id="UP000472262"/>
    </source>
</evidence>
<dbReference type="SMART" id="SM00195">
    <property type="entry name" value="DSPc"/>
    <property type="match status" value="2"/>
</dbReference>
<dbReference type="AlphaFoldDB" id="A0A672KD73"/>
<feature type="active site" description="Phosphocysteine intermediate" evidence="6">
    <location>
        <position position="398"/>
    </location>
</feature>
<evidence type="ECO:0000256" key="4">
    <source>
        <dbReference type="ARBA" id="ARBA00047761"/>
    </source>
</evidence>
<dbReference type="InterPro" id="IPR020422">
    <property type="entry name" value="TYR_PHOSPHATASE_DUAL_dom"/>
</dbReference>
<dbReference type="Ensembl" id="ENSSGRT00000010131.1">
    <property type="protein sequence ID" value="ENSSGRP00000009297.1"/>
    <property type="gene ID" value="ENSSGRG00000006282.1"/>
</dbReference>
<dbReference type="SUPFAM" id="SSF52799">
    <property type="entry name" value="(Phosphotyrosine protein) phosphatases II"/>
    <property type="match status" value="2"/>
</dbReference>
<dbReference type="Gene3D" id="3.90.190.10">
    <property type="entry name" value="Protein tyrosine phosphatase superfamily"/>
    <property type="match status" value="2"/>
</dbReference>
<name>A0A672KD73_SINGR</name>
<evidence type="ECO:0000256" key="6">
    <source>
        <dbReference type="PIRSR" id="PIRSR620405-1"/>
    </source>
</evidence>
<dbReference type="PROSITE" id="PS00383">
    <property type="entry name" value="TYR_PHOSPHATASE_1"/>
    <property type="match status" value="2"/>
</dbReference>
<evidence type="ECO:0000256" key="7">
    <source>
        <dbReference type="SAM" id="MobiDB-lite"/>
    </source>
</evidence>
<evidence type="ECO:0000256" key="2">
    <source>
        <dbReference type="ARBA" id="ARBA00022801"/>
    </source>
</evidence>
<sequence length="464" mass="52970">STISENGNGMNISPATNEKNPEAEPDVDLVDAQQLCAAGPSGPEPHVKTETQVTTMLHNHFPRNIFQLERRMCKCRVQWTPVTEVWPSVFIGNEETAMDRVKLKEMGMTHILNTVAYKEYLQGKIDTKVEYYQEINITYYGVLVMDEHRFDISKDLFPASEFIHKALSNTENRLLVHCIDGVSRSATFFLAYLMIHHEMLLEDAIDHVIDKRWIRPNRDFLKQLITLNSNLVTQQKLQLRKQINTDKTKHGEDPVAQPVPEQLSLESHVSHSLLQLQDRLDECTLDCTPVTEVWPNVFIGNEEPARNRAKLKGMGITHILNAAAVEKSLKISFEIPSKNSLKGKVNTGAAYYQGRSINYYDVPAVNKCSFNISEYFFPAAQFIHQALSNPENKVLVHCKKGISRSATLFLAYLMIHHDMMVEDAIDHVIEVRCIRPNIGFLKQLTILNSNLKSRRILQLKKDYS</sequence>
<dbReference type="Pfam" id="PF00782">
    <property type="entry name" value="DSPc"/>
    <property type="match status" value="2"/>
</dbReference>
<evidence type="ECO:0000256" key="5">
    <source>
        <dbReference type="ARBA" id="ARBA00048336"/>
    </source>
</evidence>
<dbReference type="CDD" id="cd14515">
    <property type="entry name" value="DUSP3-like"/>
    <property type="match status" value="2"/>
</dbReference>
<dbReference type="InterPro" id="IPR000387">
    <property type="entry name" value="Tyr_Pase_dom"/>
</dbReference>
<evidence type="ECO:0000259" key="8">
    <source>
        <dbReference type="PROSITE" id="PS50054"/>
    </source>
</evidence>
<evidence type="ECO:0000313" key="10">
    <source>
        <dbReference type="Ensembl" id="ENSSGRP00000009297.1"/>
    </source>
</evidence>
<comment type="similarity">
    <text evidence="1">Belongs to the protein-tyrosine phosphatase family. Non-receptor class dual specificity subfamily.</text>
</comment>
<dbReference type="GO" id="GO:0008138">
    <property type="term" value="F:protein tyrosine/serine/threonine phosphatase activity"/>
    <property type="evidence" value="ECO:0007669"/>
    <property type="project" value="InterPro"/>
</dbReference>
<evidence type="ECO:0000256" key="3">
    <source>
        <dbReference type="ARBA" id="ARBA00022912"/>
    </source>
</evidence>
<dbReference type="InterPro" id="IPR029021">
    <property type="entry name" value="Prot-tyrosine_phosphatase-like"/>
</dbReference>
<dbReference type="PROSITE" id="PS50054">
    <property type="entry name" value="TYR_PHOSPHATASE_DUAL"/>
    <property type="match status" value="2"/>
</dbReference>
<dbReference type="GO" id="GO:0033549">
    <property type="term" value="F:MAP kinase phosphatase activity"/>
    <property type="evidence" value="ECO:0007669"/>
    <property type="project" value="TreeGrafter"/>
</dbReference>
<dbReference type="Proteomes" id="UP000472262">
    <property type="component" value="Unassembled WGS sequence"/>
</dbReference>
<dbReference type="InterPro" id="IPR000340">
    <property type="entry name" value="Dual-sp_phosphatase_cat-dom"/>
</dbReference>
<keyword evidence="11" id="KW-1185">Reference proteome</keyword>
<organism evidence="10 11">
    <name type="scientific">Sinocyclocheilus grahami</name>
    <name type="common">Dianchi golden-line fish</name>
    <name type="synonym">Barbus grahami</name>
    <dbReference type="NCBI Taxonomy" id="75366"/>
    <lineage>
        <taxon>Eukaryota</taxon>
        <taxon>Metazoa</taxon>
        <taxon>Chordata</taxon>
        <taxon>Craniata</taxon>
        <taxon>Vertebrata</taxon>
        <taxon>Euteleostomi</taxon>
        <taxon>Actinopterygii</taxon>
        <taxon>Neopterygii</taxon>
        <taxon>Teleostei</taxon>
        <taxon>Ostariophysi</taxon>
        <taxon>Cypriniformes</taxon>
        <taxon>Cyprinidae</taxon>
        <taxon>Cyprininae</taxon>
        <taxon>Sinocyclocheilus</taxon>
    </lineage>
</organism>
<feature type="domain" description="Tyrosine-protein phosphatase" evidence="8">
    <location>
        <begin position="288"/>
        <end position="453"/>
    </location>
</feature>
<dbReference type="GO" id="GO:0004722">
    <property type="term" value="F:protein serine/threonine phosphatase activity"/>
    <property type="evidence" value="ECO:0007669"/>
    <property type="project" value="UniProtKB-EC"/>
</dbReference>
<evidence type="ECO:0000256" key="1">
    <source>
        <dbReference type="ARBA" id="ARBA00008601"/>
    </source>
</evidence>
<dbReference type="PRINTS" id="PR01908">
    <property type="entry name" value="ADSPHPHTASE"/>
</dbReference>
<feature type="domain" description="Tyrosine-protein phosphatase" evidence="8">
    <location>
        <begin position="80"/>
        <end position="233"/>
    </location>
</feature>
<dbReference type="OMA" id="KEMASHE"/>
<feature type="compositionally biased region" description="Polar residues" evidence="7">
    <location>
        <begin position="1"/>
        <end position="18"/>
    </location>
</feature>
<feature type="domain" description="Tyrosine specific protein phosphatases" evidence="9">
    <location>
        <begin position="154"/>
        <end position="212"/>
    </location>
</feature>